<proteinExistence type="predicted"/>
<evidence type="ECO:0000256" key="1">
    <source>
        <dbReference type="SAM" id="Coils"/>
    </source>
</evidence>
<feature type="region of interest" description="Disordered" evidence="2">
    <location>
        <begin position="63"/>
        <end position="89"/>
    </location>
</feature>
<reference evidence="4" key="1">
    <citation type="submission" date="2020-05" db="EMBL/GenBank/DDBJ databases">
        <title>Mycena genomes resolve the evolution of fungal bioluminescence.</title>
        <authorList>
            <person name="Tsai I.J."/>
        </authorList>
    </citation>
    <scope>NUCLEOTIDE SEQUENCE</scope>
    <source>
        <strain evidence="4">CCC161011</strain>
    </source>
</reference>
<keyword evidence="1" id="KW-0175">Coiled coil</keyword>
<organism evidence="4 5">
    <name type="scientific">Mycena venus</name>
    <dbReference type="NCBI Taxonomy" id="2733690"/>
    <lineage>
        <taxon>Eukaryota</taxon>
        <taxon>Fungi</taxon>
        <taxon>Dikarya</taxon>
        <taxon>Basidiomycota</taxon>
        <taxon>Agaricomycotina</taxon>
        <taxon>Agaricomycetes</taxon>
        <taxon>Agaricomycetidae</taxon>
        <taxon>Agaricales</taxon>
        <taxon>Marasmiineae</taxon>
        <taxon>Mycenaceae</taxon>
        <taxon>Mycena</taxon>
    </lineage>
</organism>
<comment type="caution">
    <text evidence="4">The sequence shown here is derived from an EMBL/GenBank/DDBJ whole genome shotgun (WGS) entry which is preliminary data.</text>
</comment>
<dbReference type="InterPro" id="IPR043502">
    <property type="entry name" value="DNA/RNA_pol_sf"/>
</dbReference>
<dbReference type="SUPFAM" id="SSF56672">
    <property type="entry name" value="DNA/RNA polymerases"/>
    <property type="match status" value="2"/>
</dbReference>
<dbReference type="InterPro" id="IPR043128">
    <property type="entry name" value="Rev_trsase/Diguanyl_cyclase"/>
</dbReference>
<accession>A0A8H6Z4V5</accession>
<dbReference type="InterPro" id="IPR051320">
    <property type="entry name" value="Viral_Replic_Matur_Polypro"/>
</dbReference>
<dbReference type="InterPro" id="IPR000477">
    <property type="entry name" value="RT_dom"/>
</dbReference>
<dbReference type="Gene3D" id="3.30.70.270">
    <property type="match status" value="2"/>
</dbReference>
<sequence>MPRGLTSAPRCPQARQEGGCTKRVTVLDEEDGQLEEEYERIHLMQAVSPWAESRFARYLDIDPLPEVDEPGQGNSTNDRPSEPEEYKSIPEARQRARARMWENWEALLEEARRADKRDPPAHRAVAIPAAEVRRQRDRRAADQWTRHRRDAHLQSILRLNADTRDGEGQLRALLKSELRVRELRAKLDDLRAMVVDAEEETKSGDRAADDGKPSAGIHALGDVTFSDFKIDRGTNASMRATDPFNEARINEIVGKVQIGTDLTDDQKRKVVDLVREYADIFALSMSEVFFVDWWKHHIDVDPNAKLPTRISQRPLTEKQKEWFYNILDEMEASHVIQRVPGEFLKCLNSTNLAPKEAGKTGITRAEVLRKVNSECVKNGLPPFWEEVREPGDPSEALLDAVEEPPGKPAVATKWRVCHAFTALNKASQIPPFPHGDLNLKHQFAAGHRWASVIDFAAGYYAVPLDDETVPYTAFYVEGRGYFVYLRMPFGLTGAPTTFCEMVATALEDMIGRELVNWMDDICLPGDVFETKLANLRKFFQRCRDKGLSLSPSRTKLFFTDVLFAGAMVGPNGLKPNLDKIGAVVNWPVPESVAELMGFLGLTNYFRRMIPD</sequence>
<dbReference type="PANTHER" id="PTHR33064">
    <property type="entry name" value="POL PROTEIN"/>
    <property type="match status" value="1"/>
</dbReference>
<evidence type="ECO:0000256" key="2">
    <source>
        <dbReference type="SAM" id="MobiDB-lite"/>
    </source>
</evidence>
<name>A0A8H6Z4V5_9AGAR</name>
<dbReference type="Gene3D" id="3.10.10.10">
    <property type="entry name" value="HIV Type 1 Reverse Transcriptase, subunit A, domain 1"/>
    <property type="match status" value="1"/>
</dbReference>
<dbReference type="Proteomes" id="UP000620124">
    <property type="component" value="Unassembled WGS sequence"/>
</dbReference>
<evidence type="ECO:0000259" key="3">
    <source>
        <dbReference type="PROSITE" id="PS50878"/>
    </source>
</evidence>
<dbReference type="AlphaFoldDB" id="A0A8H6Z4V5"/>
<protein>
    <submittedName>
        <fullName evidence="4">Retrovirus-related Pol polyprotein from transposon 17,6</fullName>
    </submittedName>
</protein>
<dbReference type="PANTHER" id="PTHR33064:SF37">
    <property type="entry name" value="RIBONUCLEASE H"/>
    <property type="match status" value="1"/>
</dbReference>
<gene>
    <name evidence="4" type="ORF">MVEN_00095500</name>
</gene>
<dbReference type="EMBL" id="JACAZI010000001">
    <property type="protein sequence ID" value="KAF7372353.1"/>
    <property type="molecule type" value="Genomic_DNA"/>
</dbReference>
<feature type="region of interest" description="Disordered" evidence="2">
    <location>
        <begin position="1"/>
        <end position="26"/>
    </location>
</feature>
<dbReference type="Pfam" id="PF00078">
    <property type="entry name" value="RVT_1"/>
    <property type="match status" value="1"/>
</dbReference>
<dbReference type="PROSITE" id="PS50878">
    <property type="entry name" value="RT_POL"/>
    <property type="match status" value="1"/>
</dbReference>
<keyword evidence="5" id="KW-1185">Reference proteome</keyword>
<feature type="coiled-coil region" evidence="1">
    <location>
        <begin position="173"/>
        <end position="200"/>
    </location>
</feature>
<evidence type="ECO:0000313" key="5">
    <source>
        <dbReference type="Proteomes" id="UP000620124"/>
    </source>
</evidence>
<dbReference type="OrthoDB" id="3363652at2759"/>
<evidence type="ECO:0000313" key="4">
    <source>
        <dbReference type="EMBL" id="KAF7372353.1"/>
    </source>
</evidence>
<dbReference type="CDD" id="cd01647">
    <property type="entry name" value="RT_LTR"/>
    <property type="match status" value="1"/>
</dbReference>
<feature type="compositionally biased region" description="Basic and acidic residues" evidence="2">
    <location>
        <begin position="79"/>
        <end position="89"/>
    </location>
</feature>
<feature type="domain" description="Reverse transcriptase" evidence="3">
    <location>
        <begin position="386"/>
        <end position="584"/>
    </location>
</feature>